<feature type="compositionally biased region" description="Basic and acidic residues" evidence="1">
    <location>
        <begin position="58"/>
        <end position="73"/>
    </location>
</feature>
<dbReference type="EMBL" id="PGGS01000141">
    <property type="protein sequence ID" value="PNH08192.1"/>
    <property type="molecule type" value="Genomic_DNA"/>
</dbReference>
<feature type="compositionally biased region" description="Low complexity" evidence="1">
    <location>
        <begin position="17"/>
        <end position="36"/>
    </location>
</feature>
<dbReference type="AlphaFoldDB" id="A0A2J8A6N7"/>
<keyword evidence="3" id="KW-1185">Reference proteome</keyword>
<accession>A0A2J8A6N7</accession>
<proteinExistence type="predicted"/>
<evidence type="ECO:0000256" key="1">
    <source>
        <dbReference type="SAM" id="MobiDB-lite"/>
    </source>
</evidence>
<name>A0A2J8A6N7_9CHLO</name>
<protein>
    <submittedName>
        <fullName evidence="2">Uncharacterized protein</fullName>
    </submittedName>
</protein>
<evidence type="ECO:0000313" key="2">
    <source>
        <dbReference type="EMBL" id="PNH08192.1"/>
    </source>
</evidence>
<comment type="caution">
    <text evidence="2">The sequence shown here is derived from an EMBL/GenBank/DDBJ whole genome shotgun (WGS) entry which is preliminary data.</text>
</comment>
<reference evidence="2 3" key="1">
    <citation type="journal article" date="2017" name="Mol. Biol. Evol.">
        <title>The 4-celled Tetrabaena socialis nuclear genome reveals the essential components for genetic control of cell number at the origin of multicellularity in the volvocine lineage.</title>
        <authorList>
            <person name="Featherston J."/>
            <person name="Arakaki Y."/>
            <person name="Hanschen E.R."/>
            <person name="Ferris P.J."/>
            <person name="Michod R.E."/>
            <person name="Olson B.J.S.C."/>
            <person name="Nozaki H."/>
            <person name="Durand P.M."/>
        </authorList>
    </citation>
    <scope>NUCLEOTIDE SEQUENCE [LARGE SCALE GENOMIC DNA]</scope>
    <source>
        <strain evidence="2 3">NIES-571</strain>
    </source>
</reference>
<evidence type="ECO:0000313" key="3">
    <source>
        <dbReference type="Proteomes" id="UP000236333"/>
    </source>
</evidence>
<organism evidence="2 3">
    <name type="scientific">Tetrabaena socialis</name>
    <dbReference type="NCBI Taxonomy" id="47790"/>
    <lineage>
        <taxon>Eukaryota</taxon>
        <taxon>Viridiplantae</taxon>
        <taxon>Chlorophyta</taxon>
        <taxon>core chlorophytes</taxon>
        <taxon>Chlorophyceae</taxon>
        <taxon>CS clade</taxon>
        <taxon>Chlamydomonadales</taxon>
        <taxon>Tetrabaenaceae</taxon>
        <taxon>Tetrabaena</taxon>
    </lineage>
</organism>
<gene>
    <name evidence="2" type="ORF">TSOC_005256</name>
</gene>
<feature type="region of interest" description="Disordered" evidence="1">
    <location>
        <begin position="1"/>
        <end position="90"/>
    </location>
</feature>
<dbReference type="Proteomes" id="UP000236333">
    <property type="component" value="Unassembled WGS sequence"/>
</dbReference>
<sequence>MIAASINPPRPALGHEAPTLASALPLSGASAPPASLVEQQRSEQQRSGMQDRLLAHPARPERPKLVRPKDIPGHESSPLGLNDTVPAPTVPLPRLTEEQMALMARRLAAFADAGDQVAR</sequence>